<dbReference type="CDD" id="cd01767">
    <property type="entry name" value="UBX"/>
    <property type="match status" value="1"/>
</dbReference>
<dbReference type="GO" id="GO:0043130">
    <property type="term" value="F:ubiquitin binding"/>
    <property type="evidence" value="ECO:0007669"/>
    <property type="project" value="TreeGrafter"/>
</dbReference>
<evidence type="ECO:0000313" key="4">
    <source>
        <dbReference type="EMBL" id="CAF9937917.1"/>
    </source>
</evidence>
<dbReference type="GO" id="GO:0036503">
    <property type="term" value="P:ERAD pathway"/>
    <property type="evidence" value="ECO:0007669"/>
    <property type="project" value="TreeGrafter"/>
</dbReference>
<evidence type="ECO:0000256" key="1">
    <source>
        <dbReference type="ARBA" id="ARBA00023054"/>
    </source>
</evidence>
<protein>
    <recommendedName>
        <fullName evidence="3">UBX domain-containing protein</fullName>
    </recommendedName>
</protein>
<dbReference type="EMBL" id="CAJPDS010000106">
    <property type="protein sequence ID" value="CAF9937917.1"/>
    <property type="molecule type" value="Genomic_DNA"/>
</dbReference>
<feature type="domain" description="UBX" evidence="3">
    <location>
        <begin position="406"/>
        <end position="475"/>
    </location>
</feature>
<proteinExistence type="predicted"/>
<dbReference type="SMART" id="SM00594">
    <property type="entry name" value="UAS"/>
    <property type="match status" value="1"/>
</dbReference>
<dbReference type="PANTHER" id="PTHR23322">
    <property type="entry name" value="FAS-ASSOCIATED PROTEIN"/>
    <property type="match status" value="1"/>
</dbReference>
<feature type="compositionally biased region" description="Polar residues" evidence="2">
    <location>
        <begin position="330"/>
        <end position="346"/>
    </location>
</feature>
<dbReference type="OrthoDB" id="1026733at2759"/>
<dbReference type="SUPFAM" id="SSF52833">
    <property type="entry name" value="Thioredoxin-like"/>
    <property type="match status" value="1"/>
</dbReference>
<dbReference type="CDD" id="cd14273">
    <property type="entry name" value="UBA_TAP-C_like"/>
    <property type="match status" value="1"/>
</dbReference>
<organism evidence="4 5">
    <name type="scientific">Heterodermia speciosa</name>
    <dbReference type="NCBI Taxonomy" id="116794"/>
    <lineage>
        <taxon>Eukaryota</taxon>
        <taxon>Fungi</taxon>
        <taxon>Dikarya</taxon>
        <taxon>Ascomycota</taxon>
        <taxon>Pezizomycotina</taxon>
        <taxon>Lecanoromycetes</taxon>
        <taxon>OSLEUM clade</taxon>
        <taxon>Lecanoromycetidae</taxon>
        <taxon>Caliciales</taxon>
        <taxon>Physciaceae</taxon>
        <taxon>Heterodermia</taxon>
    </lineage>
</organism>
<gene>
    <name evidence="4" type="ORF">HETSPECPRED_000707</name>
</gene>
<dbReference type="SUPFAM" id="SSF46934">
    <property type="entry name" value="UBA-like"/>
    <property type="match status" value="1"/>
</dbReference>
<keyword evidence="5" id="KW-1185">Reference proteome</keyword>
<evidence type="ECO:0000256" key="2">
    <source>
        <dbReference type="SAM" id="MobiDB-lite"/>
    </source>
</evidence>
<dbReference type="InterPro" id="IPR001012">
    <property type="entry name" value="UBX_dom"/>
</dbReference>
<dbReference type="InterPro" id="IPR009060">
    <property type="entry name" value="UBA-like_sf"/>
</dbReference>
<dbReference type="Pfam" id="PF14555">
    <property type="entry name" value="UBA_4"/>
    <property type="match status" value="1"/>
</dbReference>
<sequence length="509" mass="57525">MSSSEIDIAQLTESQQLALGTYTSVTNQDPSPAVDLLRRSEWNVQIAIAKFFDGEAPDPVAEARASQQIAPPQPEIRRRELLQNGFGHPSRSIIPLRRDPAPRIVPRPERQLSFQPPLILTILFTPFNLVYRLLCGTLRFLGTIIPFRRFLENLGLVKPSRPSPDTTQRGPLNPRDTALRFSHEFNEQYGNHNLPFFEDGYAQAYDLAKKELKFLLVVLLSPEDDETEAFVRGTLLSEPVVSFINDPRNNIILWAGTVQDSEAYQVSKGLKCSKFPYAAFISHTPQDSTTSMSTIARISGLTTASTFVSRLQTAISQQKPALEQARATKNEQQASRTLRSEQNSAYERSLAQDRERARQKREAHAAQSRAEQEEKAAQEARENKERKLERWRLWRVQSITAAPDPAFKNVSRISLRLTSGERVIRHFDSNAPLEELYAFVECYDALQFRDHSAPTPKPEDYEHEFGFRLVTPVPRVEYDVKSTSTIGQSIGRSGNLIVESIGGDDDDED</sequence>
<dbReference type="GO" id="GO:0005783">
    <property type="term" value="C:endoplasmic reticulum"/>
    <property type="evidence" value="ECO:0007669"/>
    <property type="project" value="TreeGrafter"/>
</dbReference>
<dbReference type="PANTHER" id="PTHR23322:SF1">
    <property type="entry name" value="FAS-ASSOCIATED FACTOR 2"/>
    <property type="match status" value="1"/>
</dbReference>
<dbReference type="Proteomes" id="UP000664521">
    <property type="component" value="Unassembled WGS sequence"/>
</dbReference>
<comment type="caution">
    <text evidence="4">The sequence shown here is derived from an EMBL/GenBank/DDBJ whole genome shotgun (WGS) entry which is preliminary data.</text>
</comment>
<dbReference type="InterPro" id="IPR029071">
    <property type="entry name" value="Ubiquitin-like_domsf"/>
</dbReference>
<evidence type="ECO:0000313" key="5">
    <source>
        <dbReference type="Proteomes" id="UP000664521"/>
    </source>
</evidence>
<accession>A0A8H3G6W0</accession>
<dbReference type="SMART" id="SM00166">
    <property type="entry name" value="UBX"/>
    <property type="match status" value="1"/>
</dbReference>
<keyword evidence="1" id="KW-0175">Coiled coil</keyword>
<dbReference type="Pfam" id="PF00789">
    <property type="entry name" value="UBX"/>
    <property type="match status" value="1"/>
</dbReference>
<dbReference type="AlphaFoldDB" id="A0A8H3G6W0"/>
<evidence type="ECO:0000259" key="3">
    <source>
        <dbReference type="PROSITE" id="PS50033"/>
    </source>
</evidence>
<dbReference type="Gene3D" id="3.40.30.10">
    <property type="entry name" value="Glutaredoxin"/>
    <property type="match status" value="1"/>
</dbReference>
<name>A0A8H3G6W0_9LECA</name>
<feature type="region of interest" description="Disordered" evidence="2">
    <location>
        <begin position="318"/>
        <end position="383"/>
    </location>
</feature>
<dbReference type="Gene3D" id="3.10.20.90">
    <property type="entry name" value="Phosphatidylinositol 3-kinase Catalytic Subunit, Chain A, domain 1"/>
    <property type="match status" value="1"/>
</dbReference>
<dbReference type="PROSITE" id="PS50033">
    <property type="entry name" value="UBX"/>
    <property type="match status" value="1"/>
</dbReference>
<dbReference type="InterPro" id="IPR006577">
    <property type="entry name" value="UAS"/>
</dbReference>
<reference evidence="4" key="1">
    <citation type="submission" date="2021-03" db="EMBL/GenBank/DDBJ databases">
        <authorList>
            <person name="Tagirdzhanova G."/>
        </authorList>
    </citation>
    <scope>NUCLEOTIDE SEQUENCE</scope>
</reference>
<feature type="compositionally biased region" description="Basic and acidic residues" evidence="2">
    <location>
        <begin position="350"/>
        <end position="383"/>
    </location>
</feature>
<dbReference type="SUPFAM" id="SSF54236">
    <property type="entry name" value="Ubiquitin-like"/>
    <property type="match status" value="1"/>
</dbReference>
<dbReference type="InterPro" id="IPR036249">
    <property type="entry name" value="Thioredoxin-like_sf"/>
</dbReference>
<dbReference type="Gene3D" id="1.10.8.10">
    <property type="entry name" value="DNA helicase RuvA subunit, C-terminal domain"/>
    <property type="match status" value="1"/>
</dbReference>
<dbReference type="InterPro" id="IPR050730">
    <property type="entry name" value="UBX_domain-protein"/>
</dbReference>